<protein>
    <submittedName>
        <fullName evidence="2">Crotonobetainyl-CoA:carnitine CoA-transferase CaiB-like acyl-CoA transferase</fullName>
    </submittedName>
</protein>
<dbReference type="InterPro" id="IPR003673">
    <property type="entry name" value="CoA-Trfase_fam_III"/>
</dbReference>
<keyword evidence="3" id="KW-1185">Reference proteome</keyword>
<name>A0A561QAQ8_9HYPH</name>
<dbReference type="Pfam" id="PF02515">
    <property type="entry name" value="CoA_transf_3"/>
    <property type="match status" value="1"/>
</dbReference>
<dbReference type="InterPro" id="IPR023606">
    <property type="entry name" value="CoA-Trfase_III_dom_1_sf"/>
</dbReference>
<dbReference type="Proteomes" id="UP000320653">
    <property type="component" value="Unassembled WGS sequence"/>
</dbReference>
<dbReference type="AlphaFoldDB" id="A0A561QAQ8"/>
<sequence length="387" mass="41013">MTIKAKPLAGIRVLDLGIITAGAATSAILADLGAEVIKVESPTYRDPFRIWVAMREEDKKKLSPHFRATNRGKRSVAINVKTPEGRACLLKLAEHCDVVVENFRRGVMDNLGIGFAALKAANPKIVLASISSQGETGPDALYVSYGSTLESMAGMAWLTGYAGEAPMVSGVDLNYPDQVVAIFAAGVICTALQDRERNEALHLDLSQRELTSFLISDAFAETLPDDAQPSNPRLGNGDPEFFLQDCFQAMDGRWVALSVTEAERQRLEDLAGSGGIAPWIAAQDAEKAAASLQEAGLAAAVNLSGEAVLAAQEWQAGMTTASDGQPLKGSPFVIDGLDARPDEIGDFGAETVAVLKEIAGFTDRDLAHLADAGAIPAPVKELPKELL</sequence>
<evidence type="ECO:0000313" key="2">
    <source>
        <dbReference type="EMBL" id="TWF47421.1"/>
    </source>
</evidence>
<dbReference type="RefSeq" id="WP_145642657.1">
    <property type="nucleotide sequence ID" value="NZ_VIWP01000012.1"/>
</dbReference>
<comment type="caution">
    <text evidence="2">The sequence shown here is derived from an EMBL/GenBank/DDBJ whole genome shotgun (WGS) entry which is preliminary data.</text>
</comment>
<dbReference type="PANTHER" id="PTHR48228">
    <property type="entry name" value="SUCCINYL-COA--D-CITRAMALATE COA-TRANSFERASE"/>
    <property type="match status" value="1"/>
</dbReference>
<dbReference type="Gene3D" id="3.30.1540.10">
    <property type="entry name" value="formyl-coa transferase, domain 3"/>
    <property type="match status" value="1"/>
</dbReference>
<dbReference type="EMBL" id="VIWP01000012">
    <property type="protein sequence ID" value="TWF47421.1"/>
    <property type="molecule type" value="Genomic_DNA"/>
</dbReference>
<proteinExistence type="predicted"/>
<reference evidence="2 3" key="1">
    <citation type="submission" date="2019-06" db="EMBL/GenBank/DDBJ databases">
        <title>Sorghum-associated microbial communities from plants grown in Nebraska, USA.</title>
        <authorList>
            <person name="Schachtman D."/>
        </authorList>
    </citation>
    <scope>NUCLEOTIDE SEQUENCE [LARGE SCALE GENOMIC DNA]</scope>
    <source>
        <strain evidence="2 3">1225</strain>
    </source>
</reference>
<dbReference type="SUPFAM" id="SSF89796">
    <property type="entry name" value="CoA-transferase family III (CaiB/BaiF)"/>
    <property type="match status" value="1"/>
</dbReference>
<dbReference type="GO" id="GO:0016740">
    <property type="term" value="F:transferase activity"/>
    <property type="evidence" value="ECO:0007669"/>
    <property type="project" value="UniProtKB-KW"/>
</dbReference>
<dbReference type="OrthoDB" id="9806585at2"/>
<dbReference type="InterPro" id="IPR050509">
    <property type="entry name" value="CoA-transferase_III"/>
</dbReference>
<dbReference type="PANTHER" id="PTHR48228:SF6">
    <property type="entry name" value="L-CARNITINE COA-TRANSFERASE"/>
    <property type="match status" value="1"/>
</dbReference>
<evidence type="ECO:0000256" key="1">
    <source>
        <dbReference type="ARBA" id="ARBA00022679"/>
    </source>
</evidence>
<gene>
    <name evidence="2" type="ORF">FHW37_11260</name>
</gene>
<accession>A0A561QAQ8</accession>
<dbReference type="Gene3D" id="3.40.50.10540">
    <property type="entry name" value="Crotonobetainyl-coa:carnitine coa-transferase, domain 1"/>
    <property type="match status" value="1"/>
</dbReference>
<dbReference type="InterPro" id="IPR044855">
    <property type="entry name" value="CoA-Trfase_III_dom3_sf"/>
</dbReference>
<evidence type="ECO:0000313" key="3">
    <source>
        <dbReference type="Proteomes" id="UP000320653"/>
    </source>
</evidence>
<organism evidence="2 3">
    <name type="scientific">Neorhizobium alkalisoli</name>
    <dbReference type="NCBI Taxonomy" id="528178"/>
    <lineage>
        <taxon>Bacteria</taxon>
        <taxon>Pseudomonadati</taxon>
        <taxon>Pseudomonadota</taxon>
        <taxon>Alphaproteobacteria</taxon>
        <taxon>Hyphomicrobiales</taxon>
        <taxon>Rhizobiaceae</taxon>
        <taxon>Rhizobium/Agrobacterium group</taxon>
        <taxon>Neorhizobium</taxon>
    </lineage>
</organism>
<keyword evidence="1 2" id="KW-0808">Transferase</keyword>